<gene>
    <name evidence="7" type="ORF">SAMN04490220_5629</name>
</gene>
<evidence type="ECO:0000256" key="3">
    <source>
        <dbReference type="ARBA" id="ARBA00023002"/>
    </source>
</evidence>
<evidence type="ECO:0000313" key="8">
    <source>
        <dbReference type="Proteomes" id="UP000183407"/>
    </source>
</evidence>
<feature type="binding site" evidence="5">
    <location>
        <position position="218"/>
    </location>
    <ligand>
        <name>Fe cation</name>
        <dbReference type="ChEBI" id="CHEBI:24875"/>
        <note>catalytic</note>
    </ligand>
</feature>
<comment type="cofactor">
    <cofactor evidence="5 6">
        <name>Fe(2+)</name>
        <dbReference type="ChEBI" id="CHEBI:29033"/>
    </cofactor>
    <text evidence="5 6">Binds 1 Fe(2+) ion per subunit.</text>
</comment>
<dbReference type="GO" id="GO:0016121">
    <property type="term" value="P:carotene catabolic process"/>
    <property type="evidence" value="ECO:0007669"/>
    <property type="project" value="TreeGrafter"/>
</dbReference>
<dbReference type="PANTHER" id="PTHR10543:SF89">
    <property type="entry name" value="CAROTENOID 9,10(9',10')-CLEAVAGE DIOXYGENASE 1"/>
    <property type="match status" value="1"/>
</dbReference>
<dbReference type="GO" id="GO:0046872">
    <property type="term" value="F:metal ion binding"/>
    <property type="evidence" value="ECO:0007669"/>
    <property type="project" value="UniProtKB-KW"/>
</dbReference>
<proteinExistence type="inferred from homology"/>
<accession>A0A1H5DQ13</accession>
<dbReference type="EMBL" id="FNTL01000004">
    <property type="protein sequence ID" value="SED80999.1"/>
    <property type="molecule type" value="Genomic_DNA"/>
</dbReference>
<keyword evidence="4 5" id="KW-0408">Iron</keyword>
<evidence type="ECO:0000256" key="1">
    <source>
        <dbReference type="ARBA" id="ARBA00006787"/>
    </source>
</evidence>
<evidence type="ECO:0000256" key="5">
    <source>
        <dbReference type="PIRSR" id="PIRSR604294-1"/>
    </source>
</evidence>
<keyword evidence="3 6" id="KW-0560">Oxidoreductase</keyword>
<dbReference type="AlphaFoldDB" id="A0A1H5DQ13"/>
<evidence type="ECO:0000313" key="7">
    <source>
        <dbReference type="EMBL" id="SED80999.1"/>
    </source>
</evidence>
<protein>
    <recommendedName>
        <fullName evidence="6">Dioxygenase</fullName>
        <ecNumber evidence="6">1.13.11.-</ecNumber>
    </recommendedName>
</protein>
<reference evidence="8" key="1">
    <citation type="submission" date="2016-10" db="EMBL/GenBank/DDBJ databases">
        <authorList>
            <person name="Varghese N."/>
        </authorList>
    </citation>
    <scope>NUCLEOTIDE SEQUENCE [LARGE SCALE GENOMIC DNA]</scope>
    <source>
        <strain evidence="8">DSM 44719</strain>
    </source>
</reference>
<organism evidence="7 8">
    <name type="scientific">Rhodococcus jostii</name>
    <dbReference type="NCBI Taxonomy" id="132919"/>
    <lineage>
        <taxon>Bacteria</taxon>
        <taxon>Bacillati</taxon>
        <taxon>Actinomycetota</taxon>
        <taxon>Actinomycetes</taxon>
        <taxon>Mycobacteriales</taxon>
        <taxon>Nocardiaceae</taxon>
        <taxon>Rhodococcus</taxon>
    </lineage>
</organism>
<comment type="similarity">
    <text evidence="1 6">Belongs to the carotenoid oxygenase family.</text>
</comment>
<feature type="binding site" evidence="5">
    <location>
        <position position="167"/>
    </location>
    <ligand>
        <name>Fe cation</name>
        <dbReference type="ChEBI" id="CHEBI:24875"/>
        <note>catalytic</note>
    </ligand>
</feature>
<feature type="binding site" evidence="5">
    <location>
        <position position="282"/>
    </location>
    <ligand>
        <name>Fe cation</name>
        <dbReference type="ChEBI" id="CHEBI:24875"/>
        <note>catalytic</note>
    </ligand>
</feature>
<dbReference type="Proteomes" id="UP000183407">
    <property type="component" value="Unassembled WGS sequence"/>
</dbReference>
<feature type="binding site" evidence="5">
    <location>
        <position position="467"/>
    </location>
    <ligand>
        <name>Fe cation</name>
        <dbReference type="ChEBI" id="CHEBI:24875"/>
        <note>catalytic</note>
    </ligand>
</feature>
<dbReference type="Pfam" id="PF03055">
    <property type="entry name" value="RPE65"/>
    <property type="match status" value="1"/>
</dbReference>
<evidence type="ECO:0000256" key="2">
    <source>
        <dbReference type="ARBA" id="ARBA00022723"/>
    </source>
</evidence>
<dbReference type="PANTHER" id="PTHR10543">
    <property type="entry name" value="BETA-CAROTENE DIOXYGENASE"/>
    <property type="match status" value="1"/>
</dbReference>
<evidence type="ECO:0000256" key="6">
    <source>
        <dbReference type="RuleBase" id="RU364048"/>
    </source>
</evidence>
<name>A0A1H5DQ13_RHOJO</name>
<evidence type="ECO:0000256" key="4">
    <source>
        <dbReference type="ARBA" id="ARBA00023004"/>
    </source>
</evidence>
<keyword evidence="2 5" id="KW-0479">Metal-binding</keyword>
<dbReference type="InterPro" id="IPR004294">
    <property type="entry name" value="Carotenoid_Oase"/>
</dbReference>
<dbReference type="GO" id="GO:0010436">
    <property type="term" value="F:carotenoid dioxygenase activity"/>
    <property type="evidence" value="ECO:0007669"/>
    <property type="project" value="TreeGrafter"/>
</dbReference>
<dbReference type="RefSeq" id="WP_205415366.1">
    <property type="nucleotide sequence ID" value="NZ_FNTL01000004.1"/>
</dbReference>
<keyword evidence="6 7" id="KW-0223">Dioxygenase</keyword>
<sequence length="481" mass="54067">MDRFPIPEDPFDAPMRLEADITDLECVQGEVPAHLDGTYYRVVVDRHYPSFVDNDLALFNSDGMAMSFTFHKGRVDFKSRYVRTPRFVAEEKAGKSLFGAYHNALTDDPSVAGVRRGLANTNIFFHGGRLYASKEDSPPILLDPVTLETLGEYDFQGALTSETSTAHPKIDPRTGEMVFFGYAAKGEATPDIAYYEADPNGQIIHETWIRAPYSCMIHDFAVTQNYVVFPIVPLRSSIEWLEKGNPQFFWDPNEDVHLGVLPRKGTDKDLRWFRGSNRFASHIMGAYDDGRYLHLDSPVAETNYFPWFPDLSGAPYNPDRSKTRLTRWTIDLSGESETFTERRLMDAAGEFPRMDDRQETLDYNWGVMAINDHPEQHKTGGGFRWVGAVDLSSGRTKYYDPGENSTVGEPIFVPGNDTAGPGAGYVFVVVARRDHMHSELVILDAQHIDRPPVATLKLPMRLKSGLHGNWVGADEIAGRTA</sequence>
<dbReference type="EC" id="1.13.11.-" evidence="6"/>